<dbReference type="SUPFAM" id="SSF161098">
    <property type="entry name" value="MetI-like"/>
    <property type="match status" value="1"/>
</dbReference>
<dbReference type="EMBL" id="HG938354">
    <property type="protein sequence ID" value="CDN51316.1"/>
    <property type="molecule type" value="Genomic_DNA"/>
</dbReference>
<feature type="transmembrane region" description="Helical" evidence="7">
    <location>
        <begin position="103"/>
        <end position="124"/>
    </location>
</feature>
<accession>A0A068SZU0</accession>
<dbReference type="HOGENOM" id="CLU_036879_0_2_5"/>
<comment type="subcellular location">
    <subcellularLocation>
        <location evidence="1 7">Cell membrane</location>
        <topology evidence="1 7">Multi-pass membrane protein</topology>
    </subcellularLocation>
</comment>
<feature type="domain" description="ABC transmembrane type-1" evidence="8">
    <location>
        <begin position="97"/>
        <end position="298"/>
    </location>
</feature>
<evidence type="ECO:0000256" key="5">
    <source>
        <dbReference type="ARBA" id="ARBA00022989"/>
    </source>
</evidence>
<evidence type="ECO:0000313" key="9">
    <source>
        <dbReference type="EMBL" id="CDN51316.1"/>
    </source>
</evidence>
<dbReference type="InterPro" id="IPR000515">
    <property type="entry name" value="MetI-like"/>
</dbReference>
<dbReference type="PANTHER" id="PTHR43163">
    <property type="entry name" value="DIPEPTIDE TRANSPORT SYSTEM PERMEASE PROTEIN DPPB-RELATED"/>
    <property type="match status" value="1"/>
</dbReference>
<dbReference type="AlphaFoldDB" id="A0A068SZU0"/>
<keyword evidence="3" id="KW-1003">Cell membrane</keyword>
<dbReference type="InterPro" id="IPR045621">
    <property type="entry name" value="BPD_transp_1_N"/>
</dbReference>
<evidence type="ECO:0000256" key="6">
    <source>
        <dbReference type="ARBA" id="ARBA00023136"/>
    </source>
</evidence>
<keyword evidence="10" id="KW-1185">Reference proteome</keyword>
<dbReference type="GO" id="GO:0055085">
    <property type="term" value="P:transmembrane transport"/>
    <property type="evidence" value="ECO:0007669"/>
    <property type="project" value="InterPro"/>
</dbReference>
<reference evidence="10" key="1">
    <citation type="journal article" date="2014" name="BMC Genomics">
        <title>Genome sequencing of two Neorhizobium galegae strains reveals a noeT gene responsible for the unusual acetylation of the nodulation factors.</title>
        <authorList>
            <person name="Osterman J."/>
            <person name="Marsh J."/>
            <person name="Laine P.K."/>
            <person name="Zeng Z."/>
            <person name="Alatalo E."/>
            <person name="Sullivan J.T."/>
            <person name="Young J.P."/>
            <person name="Thomas-Oates J."/>
            <person name="Paulin L."/>
            <person name="Lindstrom K."/>
        </authorList>
    </citation>
    <scope>NUCLEOTIDE SEQUENCE [LARGE SCALE GENOMIC DNA]</scope>
    <source>
        <strain evidence="10">HAMBI 540</strain>
    </source>
</reference>
<sequence length="308" mass="32943">MLAVTRYLVGKLAESLLAIWGVVTIVFFVSRVLGDPAVLLLPVGAGQQDLDALRASLGLDRPILEQYLISVLAMVRGDFGVSFQHQRPAMDVVLERMPVTATLAGTALLFGTLIGAVAGAIAALKRGTISEFIVMVAALLGQATPVFWLGIMLILVFSVDLGWFPTGGSGTIAHLVLPGLTLSVFVSASIARLLRSSLLDIMREDYVRTARAKGLLPRTVFFWHIARNALIPVITMIGIIAGELLGGSVVIETVFAWPGVGRIIMQAIQAQDFPVIQAGVALVAAIFIVVNLAVDLLYGVLDPRIRRR</sequence>
<keyword evidence="2 7" id="KW-0813">Transport</keyword>
<protein>
    <submittedName>
        <fullName evidence="9">Dipeptide transport protein 1 (ABC superfamily, membrane component)</fullName>
    </submittedName>
</protein>
<dbReference type="Gene3D" id="1.10.3720.10">
    <property type="entry name" value="MetI-like"/>
    <property type="match status" value="1"/>
</dbReference>
<dbReference type="GO" id="GO:0005886">
    <property type="term" value="C:plasma membrane"/>
    <property type="evidence" value="ECO:0007669"/>
    <property type="project" value="UniProtKB-SubCell"/>
</dbReference>
<feature type="transmembrane region" description="Helical" evidence="7">
    <location>
        <begin position="12"/>
        <end position="33"/>
    </location>
</feature>
<gene>
    <name evidence="9" type="ORF">RG540_PA06400</name>
</gene>
<dbReference type="Pfam" id="PF00528">
    <property type="entry name" value="BPD_transp_1"/>
    <property type="match status" value="1"/>
</dbReference>
<dbReference type="InterPro" id="IPR035906">
    <property type="entry name" value="MetI-like_sf"/>
</dbReference>
<dbReference type="PATRIC" id="fig|1028800.3.peg.5262"/>
<dbReference type="Pfam" id="PF19300">
    <property type="entry name" value="BPD_transp_1_N"/>
    <property type="match status" value="1"/>
</dbReference>
<evidence type="ECO:0000256" key="4">
    <source>
        <dbReference type="ARBA" id="ARBA00022692"/>
    </source>
</evidence>
<proteinExistence type="inferred from homology"/>
<feature type="transmembrane region" description="Helical" evidence="7">
    <location>
        <begin position="229"/>
        <end position="255"/>
    </location>
</feature>
<evidence type="ECO:0000256" key="2">
    <source>
        <dbReference type="ARBA" id="ARBA00022448"/>
    </source>
</evidence>
<feature type="transmembrane region" description="Helical" evidence="7">
    <location>
        <begin position="136"/>
        <end position="159"/>
    </location>
</feature>
<dbReference type="PROSITE" id="PS50928">
    <property type="entry name" value="ABC_TM1"/>
    <property type="match status" value="1"/>
</dbReference>
<keyword evidence="9" id="KW-0614">Plasmid</keyword>
<geneLocation type="plasmid" evidence="10">
    <name>II</name>
</geneLocation>
<name>A0A068SZU0_NEOGA</name>
<evidence type="ECO:0000259" key="8">
    <source>
        <dbReference type="PROSITE" id="PS50928"/>
    </source>
</evidence>
<feature type="transmembrane region" description="Helical" evidence="7">
    <location>
        <begin position="275"/>
        <end position="301"/>
    </location>
</feature>
<keyword evidence="5 7" id="KW-1133">Transmembrane helix</keyword>
<evidence type="ECO:0000256" key="7">
    <source>
        <dbReference type="RuleBase" id="RU363032"/>
    </source>
</evidence>
<evidence type="ECO:0000256" key="3">
    <source>
        <dbReference type="ARBA" id="ARBA00022475"/>
    </source>
</evidence>
<comment type="similarity">
    <text evidence="7">Belongs to the binding-protein-dependent transport system permease family.</text>
</comment>
<feature type="transmembrane region" description="Helical" evidence="7">
    <location>
        <begin position="171"/>
        <end position="194"/>
    </location>
</feature>
<evidence type="ECO:0000313" key="10">
    <source>
        <dbReference type="Proteomes" id="UP000028181"/>
    </source>
</evidence>
<dbReference type="Proteomes" id="UP000028181">
    <property type="component" value="Plasmid pHAMBI540a"/>
</dbReference>
<dbReference type="CDD" id="cd06261">
    <property type="entry name" value="TM_PBP2"/>
    <property type="match status" value="1"/>
</dbReference>
<organism evidence="9 10">
    <name type="scientific">Neorhizobium galegae bv. orientalis str. HAMBI 540</name>
    <dbReference type="NCBI Taxonomy" id="1028800"/>
    <lineage>
        <taxon>Bacteria</taxon>
        <taxon>Pseudomonadati</taxon>
        <taxon>Pseudomonadota</taxon>
        <taxon>Alphaproteobacteria</taxon>
        <taxon>Hyphomicrobiales</taxon>
        <taxon>Rhizobiaceae</taxon>
        <taxon>Rhizobium/Agrobacterium group</taxon>
        <taxon>Neorhizobium</taxon>
    </lineage>
</organism>
<dbReference type="eggNOG" id="COG0601">
    <property type="taxonomic scope" value="Bacteria"/>
</dbReference>
<keyword evidence="4 7" id="KW-0812">Transmembrane</keyword>
<dbReference type="PANTHER" id="PTHR43163:SF6">
    <property type="entry name" value="DIPEPTIDE TRANSPORT SYSTEM PERMEASE PROTEIN DPPB-RELATED"/>
    <property type="match status" value="1"/>
</dbReference>
<evidence type="ECO:0000256" key="1">
    <source>
        <dbReference type="ARBA" id="ARBA00004651"/>
    </source>
</evidence>
<dbReference type="KEGG" id="ngg:RG540_PA06400"/>
<keyword evidence="6 7" id="KW-0472">Membrane</keyword>